<evidence type="ECO:0000313" key="2">
    <source>
        <dbReference type="Proteomes" id="UP000823561"/>
    </source>
</evidence>
<accession>A0AAV6FRW9</accession>
<evidence type="ECO:0008006" key="3">
    <source>
        <dbReference type="Google" id="ProtNLM"/>
    </source>
</evidence>
<protein>
    <recommendedName>
        <fullName evidence="3">Secreted protein</fullName>
    </recommendedName>
</protein>
<reference evidence="1" key="1">
    <citation type="submission" date="2020-10" db="EMBL/GenBank/DDBJ databases">
        <title>Chromosome-scale genome assembly of the Allis shad, Alosa alosa.</title>
        <authorList>
            <person name="Margot Z."/>
            <person name="Christophe K."/>
            <person name="Cabau C."/>
            <person name="Louis A."/>
            <person name="Berthelot C."/>
            <person name="Parey E."/>
            <person name="Roest Crollius H."/>
            <person name="Montfort J."/>
            <person name="Robinson-Rechavi M."/>
            <person name="Bucao C."/>
            <person name="Bouchez O."/>
            <person name="Gislard M."/>
            <person name="Lluch J."/>
            <person name="Milhes M."/>
            <person name="Lampietro C."/>
            <person name="Lopez Roques C."/>
            <person name="Donnadieu C."/>
            <person name="Braasch I."/>
            <person name="Desvignes T."/>
            <person name="Postlethwait J."/>
            <person name="Bobe J."/>
            <person name="Guiguen Y."/>
        </authorList>
    </citation>
    <scope>NUCLEOTIDE SEQUENCE</scope>
    <source>
        <strain evidence="1">M-15738</strain>
        <tissue evidence="1">Blood</tissue>
    </source>
</reference>
<dbReference type="AlphaFoldDB" id="A0AAV6FRW9"/>
<name>A0AAV6FRW9_9TELE</name>
<keyword evidence="2" id="KW-1185">Reference proteome</keyword>
<proteinExistence type="predicted"/>
<dbReference type="Proteomes" id="UP000823561">
    <property type="component" value="Chromosome 20"/>
</dbReference>
<sequence>MASFYHPSSLTLIRCLSLVGTNRALHAGFWLRTTPSLWSGLSSPPYSCFPVTTNANAGHGADTLPSSAPVPLG</sequence>
<gene>
    <name evidence="1" type="ORF">AALO_G00262790</name>
</gene>
<dbReference type="EMBL" id="JADWDJ010000020">
    <property type="protein sequence ID" value="KAG5265224.1"/>
    <property type="molecule type" value="Genomic_DNA"/>
</dbReference>
<organism evidence="1 2">
    <name type="scientific">Alosa alosa</name>
    <name type="common">allis shad</name>
    <dbReference type="NCBI Taxonomy" id="278164"/>
    <lineage>
        <taxon>Eukaryota</taxon>
        <taxon>Metazoa</taxon>
        <taxon>Chordata</taxon>
        <taxon>Craniata</taxon>
        <taxon>Vertebrata</taxon>
        <taxon>Euteleostomi</taxon>
        <taxon>Actinopterygii</taxon>
        <taxon>Neopterygii</taxon>
        <taxon>Teleostei</taxon>
        <taxon>Clupei</taxon>
        <taxon>Clupeiformes</taxon>
        <taxon>Clupeoidei</taxon>
        <taxon>Clupeidae</taxon>
        <taxon>Alosa</taxon>
    </lineage>
</organism>
<evidence type="ECO:0000313" key="1">
    <source>
        <dbReference type="EMBL" id="KAG5265224.1"/>
    </source>
</evidence>
<comment type="caution">
    <text evidence="1">The sequence shown here is derived from an EMBL/GenBank/DDBJ whole genome shotgun (WGS) entry which is preliminary data.</text>
</comment>